<keyword evidence="3" id="KW-1185">Reference proteome</keyword>
<feature type="region of interest" description="Disordered" evidence="1">
    <location>
        <begin position="86"/>
        <end position="106"/>
    </location>
</feature>
<reference evidence="2 3" key="1">
    <citation type="journal article" date="2013" name="Genome Announc.">
        <title>Complete genome sequence of Clostridium stercorarium subsp. stercorarium strain DSM 8532, a thermophilic degrader of plant cell wall fibers.</title>
        <authorList>
            <person name="Poehlein A."/>
            <person name="Zverlov V.V."/>
            <person name="Daniel R."/>
            <person name="Schwarz W.H."/>
            <person name="Liebl W."/>
        </authorList>
    </citation>
    <scope>NUCLEOTIDE SEQUENCE [LARGE SCALE GENOMIC DNA]</scope>
    <source>
        <strain evidence="3">ATCC 35414 / DSM 8532 / NCIMB 11754</strain>
    </source>
</reference>
<dbReference type="eggNOG" id="ENOG5034AEH">
    <property type="taxonomic scope" value="Bacteria"/>
</dbReference>
<dbReference type="STRING" id="1121335.Cst_c04000"/>
<dbReference type="EMBL" id="CP004044">
    <property type="protein sequence ID" value="AGC67422.1"/>
    <property type="molecule type" value="Genomic_DNA"/>
</dbReference>
<evidence type="ECO:0000313" key="2">
    <source>
        <dbReference type="EMBL" id="AGC67422.1"/>
    </source>
</evidence>
<organism evidence="2 3">
    <name type="scientific">Thermoclostridium stercorarium (strain ATCC 35414 / DSM 8532 / NCIMB 11754)</name>
    <name type="common">Clostridium stercorarium</name>
    <dbReference type="NCBI Taxonomy" id="1121335"/>
    <lineage>
        <taxon>Bacteria</taxon>
        <taxon>Bacillati</taxon>
        <taxon>Bacillota</taxon>
        <taxon>Clostridia</taxon>
        <taxon>Eubacteriales</taxon>
        <taxon>Oscillospiraceae</taxon>
        <taxon>Thermoclostridium</taxon>
    </lineage>
</organism>
<accession>L7VKZ6</accession>
<dbReference type="KEGG" id="css:Cst_c04000"/>
<gene>
    <name evidence="2" type="ordered locus">Cst_c04000</name>
</gene>
<sequence length="106" mass="12138">MGCLFYFVGGVNVKYTYIQREYSEPFITIGEYIFETDPETFFSLCKLSNPLYLALVQLEQKVFKPFVDLYTQLETISTRVLEKLMQEPPRPGRGGLLPGEGDEALV</sequence>
<proteinExistence type="predicted"/>
<evidence type="ECO:0000313" key="3">
    <source>
        <dbReference type="Proteomes" id="UP000011220"/>
    </source>
</evidence>
<protein>
    <submittedName>
        <fullName evidence="2">Uncharacterized protein</fullName>
    </submittedName>
</protein>
<dbReference type="Proteomes" id="UP000011220">
    <property type="component" value="Chromosome"/>
</dbReference>
<evidence type="ECO:0000256" key="1">
    <source>
        <dbReference type="SAM" id="MobiDB-lite"/>
    </source>
</evidence>
<name>L7VKZ6_THES1</name>
<dbReference type="AlphaFoldDB" id="L7VKZ6"/>